<reference evidence="2" key="1">
    <citation type="submission" date="2020-04" db="EMBL/GenBank/DDBJ databases">
        <authorList>
            <person name="Alioto T."/>
            <person name="Alioto T."/>
            <person name="Gomez Garrido J."/>
        </authorList>
    </citation>
    <scope>NUCLEOTIDE SEQUENCE</scope>
    <source>
        <strain evidence="2">A484AB</strain>
    </source>
</reference>
<evidence type="ECO:0000259" key="1">
    <source>
        <dbReference type="Pfam" id="PF02214"/>
    </source>
</evidence>
<dbReference type="GO" id="GO:0051260">
    <property type="term" value="P:protein homooligomerization"/>
    <property type="evidence" value="ECO:0007669"/>
    <property type="project" value="InterPro"/>
</dbReference>
<dbReference type="AlphaFoldDB" id="A0A6S7JLW8"/>
<keyword evidence="3" id="KW-1185">Reference proteome</keyword>
<feature type="domain" description="Potassium channel tetramerisation-type BTB" evidence="1">
    <location>
        <begin position="11"/>
        <end position="97"/>
    </location>
</feature>
<dbReference type="PANTHER" id="PTHR14499:SF136">
    <property type="entry name" value="GH08630P"/>
    <property type="match status" value="1"/>
</dbReference>
<accession>A0A6S7JLW8</accession>
<protein>
    <submittedName>
        <fullName evidence="2">BTB POZ domain-containing KCTD11</fullName>
    </submittedName>
</protein>
<dbReference type="CDD" id="cd18316">
    <property type="entry name" value="BTB_POZ_KCTD-like"/>
    <property type="match status" value="1"/>
</dbReference>
<feature type="non-terminal residue" evidence="2">
    <location>
        <position position="1"/>
    </location>
</feature>
<dbReference type="InterPro" id="IPR003131">
    <property type="entry name" value="T1-type_BTB"/>
</dbReference>
<dbReference type="Gene3D" id="3.30.710.10">
    <property type="entry name" value="Potassium Channel Kv1.1, Chain A"/>
    <property type="match status" value="1"/>
</dbReference>
<dbReference type="EMBL" id="CACRXK020017390">
    <property type="protein sequence ID" value="CAB4031154.1"/>
    <property type="molecule type" value="Genomic_DNA"/>
</dbReference>
<comment type="caution">
    <text evidence="2">The sequence shown here is derived from an EMBL/GenBank/DDBJ whole genome shotgun (WGS) entry which is preliminary data.</text>
</comment>
<evidence type="ECO:0000313" key="2">
    <source>
        <dbReference type="EMBL" id="CAB4031154.1"/>
    </source>
</evidence>
<feature type="non-terminal residue" evidence="2">
    <location>
        <position position="200"/>
    </location>
</feature>
<organism evidence="2 3">
    <name type="scientific">Paramuricea clavata</name>
    <name type="common">Red gorgonian</name>
    <name type="synonym">Violescent sea-whip</name>
    <dbReference type="NCBI Taxonomy" id="317549"/>
    <lineage>
        <taxon>Eukaryota</taxon>
        <taxon>Metazoa</taxon>
        <taxon>Cnidaria</taxon>
        <taxon>Anthozoa</taxon>
        <taxon>Octocorallia</taxon>
        <taxon>Malacalcyonacea</taxon>
        <taxon>Plexauridae</taxon>
        <taxon>Paramuricea</taxon>
    </lineage>
</organism>
<proteinExistence type="predicted"/>
<dbReference type="PANTHER" id="PTHR14499">
    <property type="entry name" value="POTASSIUM CHANNEL TETRAMERIZATION DOMAIN-CONTAINING"/>
    <property type="match status" value="1"/>
</dbReference>
<dbReference type="Pfam" id="PF02214">
    <property type="entry name" value="BTB_2"/>
    <property type="match status" value="1"/>
</dbReference>
<gene>
    <name evidence="2" type="ORF">PACLA_8A006141</name>
</gene>
<name>A0A6S7JLW8_PARCT</name>
<sequence>SHIFPPHGTTVCLNVGGRIFEILPSTFAPYPESLFCQIFTGAAPAPISQRGHIFFDRDGYLFEIILAFARVGHFTLPPNVNLTSLMNEAKFFGMYEYMFQKGQVSSRNMLQFQRTTHCTLHCDDSTKASDTRVFVLQGDDKLKIESLRVSGPCYLYVDLYTPLGVKETSNFVIYTPDKPDLWKAYQFCAERQLVFHLEHA</sequence>
<dbReference type="SUPFAM" id="SSF54695">
    <property type="entry name" value="POZ domain"/>
    <property type="match status" value="1"/>
</dbReference>
<dbReference type="Proteomes" id="UP001152795">
    <property type="component" value="Unassembled WGS sequence"/>
</dbReference>
<dbReference type="OrthoDB" id="2414723at2759"/>
<dbReference type="InterPro" id="IPR011333">
    <property type="entry name" value="SKP1/BTB/POZ_sf"/>
</dbReference>
<evidence type="ECO:0000313" key="3">
    <source>
        <dbReference type="Proteomes" id="UP001152795"/>
    </source>
</evidence>